<comment type="function">
    <text evidence="2">CRISPR (clustered regularly interspaced short palindromic repeat) is an adaptive immune system that provides protection against mobile genetic elements (viruses, transposable elements and conjugative plasmids). CRISPR clusters contain spacers, sequences complementary to antecedent mobile elements, and target invading nucleic acids. CRISPR clusters are transcribed and processed into CRISPR RNA (crRNA).</text>
</comment>
<dbReference type="AlphaFoldDB" id="A0A0K8J3Y9"/>
<dbReference type="EC" id="3.1.-.-" evidence="2"/>
<name>A0A0K8J3Y9_9FIRM</name>
<reference evidence="4" key="1">
    <citation type="submission" date="2015-09" db="EMBL/GenBank/DDBJ databases">
        <authorList>
            <person name="Wibberg D."/>
        </authorList>
    </citation>
    <scope>NUCLEOTIDE SEQUENCE [LARGE SCALE GENOMIC DNA]</scope>
    <source>
        <strain evidence="4">SD1D</strain>
    </source>
</reference>
<accession>A0A0K8J3Y9</accession>
<dbReference type="RefSeq" id="WP_058257486.1">
    <property type="nucleotide sequence ID" value="NZ_LN879430.1"/>
</dbReference>
<dbReference type="NCBIfam" id="TIGR02593">
    <property type="entry name" value="CRISPR_cas5"/>
    <property type="match status" value="1"/>
</dbReference>
<dbReference type="GO" id="GO:0016787">
    <property type="term" value="F:hydrolase activity"/>
    <property type="evidence" value="ECO:0007669"/>
    <property type="project" value="UniProtKB-KW"/>
</dbReference>
<dbReference type="Proteomes" id="UP000196053">
    <property type="component" value="Chromosome I"/>
</dbReference>
<keyword evidence="2" id="KW-0378">Hydrolase</keyword>
<dbReference type="Gene3D" id="3.30.70.2660">
    <property type="match status" value="1"/>
</dbReference>
<gene>
    <name evidence="3" type="ORF">SD1D_0532</name>
</gene>
<dbReference type="NCBIfam" id="TIGR01876">
    <property type="entry name" value="cas_Cas5d"/>
    <property type="match status" value="1"/>
</dbReference>
<sequence>MSEKFRSSPFYYRLFGDYALFTDPVTKGGGEKFTYQIPTYQALKGITEQIYWKPTIQYYVDAVKVLQPIQTETKGVVAFLKNGKKDLNYYTYLKNVDYLVKVHFEWNELRHELAYDRNEKKHEQIFLRSLERGGRRDIFLGARECFGYVEKINENEFINAITPFEGKQISFGIMFHSFVYPDEAYNEDTANNLTSNFTNIAMNNGIINFIRPEECEIQQQLRNYSIKMFDSDSMKDVGEEWEEVMNQ</sequence>
<evidence type="ECO:0000256" key="2">
    <source>
        <dbReference type="PIRNR" id="PIRNR029950"/>
    </source>
</evidence>
<evidence type="ECO:0000256" key="1">
    <source>
        <dbReference type="ARBA" id="ARBA00023118"/>
    </source>
</evidence>
<dbReference type="GO" id="GO:0004519">
    <property type="term" value="F:endonuclease activity"/>
    <property type="evidence" value="ECO:0007669"/>
    <property type="project" value="UniProtKB-UniRule"/>
</dbReference>
<proteinExistence type="inferred from homology"/>
<dbReference type="InterPro" id="IPR021124">
    <property type="entry name" value="CRISPR-assoc_prot_Cas5"/>
</dbReference>
<dbReference type="OrthoDB" id="5621871at2"/>
<organism evidence="3 4">
    <name type="scientific">Herbinix luporum</name>
    <dbReference type="NCBI Taxonomy" id="1679721"/>
    <lineage>
        <taxon>Bacteria</taxon>
        <taxon>Bacillati</taxon>
        <taxon>Bacillota</taxon>
        <taxon>Clostridia</taxon>
        <taxon>Lachnospirales</taxon>
        <taxon>Lachnospiraceae</taxon>
        <taxon>Herbinix</taxon>
    </lineage>
</organism>
<evidence type="ECO:0000313" key="4">
    <source>
        <dbReference type="Proteomes" id="UP000196053"/>
    </source>
</evidence>
<dbReference type="InterPro" id="IPR010155">
    <property type="entry name" value="CRISPR-assoc_prot_Cas5d"/>
</dbReference>
<dbReference type="GO" id="GO:0051607">
    <property type="term" value="P:defense response to virus"/>
    <property type="evidence" value="ECO:0007669"/>
    <property type="project" value="UniProtKB-UniRule"/>
</dbReference>
<keyword evidence="1 2" id="KW-0051">Antiviral defense</keyword>
<keyword evidence="2" id="KW-0255">Endonuclease</keyword>
<dbReference type="Pfam" id="PF09704">
    <property type="entry name" value="Cas_Cas5d"/>
    <property type="match status" value="1"/>
</dbReference>
<evidence type="ECO:0000313" key="3">
    <source>
        <dbReference type="EMBL" id="CUH92084.1"/>
    </source>
</evidence>
<dbReference type="GO" id="GO:0003723">
    <property type="term" value="F:RNA binding"/>
    <property type="evidence" value="ECO:0007669"/>
    <property type="project" value="UniProtKB-UniRule"/>
</dbReference>
<keyword evidence="2" id="KW-0540">Nuclease</keyword>
<dbReference type="KEGG" id="hsd:SD1D_0532"/>
<protein>
    <recommendedName>
        <fullName evidence="2">pre-crRNA processing endonuclease</fullName>
        <ecNumber evidence="2">3.1.-.-</ecNumber>
    </recommendedName>
</protein>
<keyword evidence="2" id="KW-0694">RNA-binding</keyword>
<dbReference type="PIRSF" id="PIRSF029950">
    <property type="entry name" value="Cas_CT1134"/>
    <property type="match status" value="1"/>
</dbReference>
<dbReference type="InterPro" id="IPR013422">
    <property type="entry name" value="CRISPR-assoc_prot_Cas5_N"/>
</dbReference>
<comment type="similarity">
    <text evidence="2">Belongs to the CRISPR-associated protein Cas5 family. Subtype I-C/Dvulg subfamily.</text>
</comment>
<dbReference type="GO" id="GO:0043571">
    <property type="term" value="P:maintenance of CRISPR repeat elements"/>
    <property type="evidence" value="ECO:0007669"/>
    <property type="project" value="UniProtKB-UniRule"/>
</dbReference>
<keyword evidence="4" id="KW-1185">Reference proteome</keyword>
<dbReference type="EMBL" id="LN879430">
    <property type="protein sequence ID" value="CUH92084.1"/>
    <property type="molecule type" value="Genomic_DNA"/>
</dbReference>